<dbReference type="InterPro" id="IPR011990">
    <property type="entry name" value="TPR-like_helical_dom_sf"/>
</dbReference>
<keyword evidence="2" id="KW-1185">Reference proteome</keyword>
<name>A0A9N9AWN8_FUNMO</name>
<dbReference type="Pfam" id="PF08238">
    <property type="entry name" value="Sel1"/>
    <property type="match status" value="2"/>
</dbReference>
<sequence length="127" mass="14533">MQAFIKLMVKIATKSRDRESLEKLVSCGKFYEDGIRVPADMRKALKIYKVAAKLGDSYSQYKVGVYYEVQQDLNKAIYWLEKSALQGHSDAETRLLFTGVEIRSLYKDKYISSVPVAKVAHFTLTKI</sequence>
<reference evidence="1" key="1">
    <citation type="submission" date="2021-06" db="EMBL/GenBank/DDBJ databases">
        <authorList>
            <person name="Kallberg Y."/>
            <person name="Tangrot J."/>
            <person name="Rosling A."/>
        </authorList>
    </citation>
    <scope>NUCLEOTIDE SEQUENCE</scope>
    <source>
        <strain evidence="1">87-6 pot B 2015</strain>
    </source>
</reference>
<dbReference type="Gene3D" id="1.25.40.10">
    <property type="entry name" value="Tetratricopeptide repeat domain"/>
    <property type="match status" value="1"/>
</dbReference>
<dbReference type="InterPro" id="IPR006597">
    <property type="entry name" value="Sel1-like"/>
</dbReference>
<proteinExistence type="predicted"/>
<dbReference type="SMART" id="SM00671">
    <property type="entry name" value="SEL1"/>
    <property type="match status" value="2"/>
</dbReference>
<dbReference type="EMBL" id="CAJVPP010001273">
    <property type="protein sequence ID" value="CAG8545377.1"/>
    <property type="molecule type" value="Genomic_DNA"/>
</dbReference>
<organism evidence="1 2">
    <name type="scientific">Funneliformis mosseae</name>
    <name type="common">Endomycorrhizal fungus</name>
    <name type="synonym">Glomus mosseae</name>
    <dbReference type="NCBI Taxonomy" id="27381"/>
    <lineage>
        <taxon>Eukaryota</taxon>
        <taxon>Fungi</taxon>
        <taxon>Fungi incertae sedis</taxon>
        <taxon>Mucoromycota</taxon>
        <taxon>Glomeromycotina</taxon>
        <taxon>Glomeromycetes</taxon>
        <taxon>Glomerales</taxon>
        <taxon>Glomeraceae</taxon>
        <taxon>Funneliformis</taxon>
    </lineage>
</organism>
<accession>A0A9N9AWN8</accession>
<dbReference type="Proteomes" id="UP000789375">
    <property type="component" value="Unassembled WGS sequence"/>
</dbReference>
<gene>
    <name evidence="1" type="ORF">FMOSSE_LOCUS6190</name>
</gene>
<dbReference type="PANTHER" id="PTHR43628">
    <property type="entry name" value="ACTIVATOR OF C KINASE PROTEIN 1-RELATED"/>
    <property type="match status" value="1"/>
</dbReference>
<comment type="caution">
    <text evidence="1">The sequence shown here is derived from an EMBL/GenBank/DDBJ whole genome shotgun (WGS) entry which is preliminary data.</text>
</comment>
<dbReference type="PANTHER" id="PTHR43628:SF1">
    <property type="entry name" value="CHITIN SYNTHASE REGULATORY FACTOR 2-RELATED"/>
    <property type="match status" value="1"/>
</dbReference>
<protein>
    <submittedName>
        <fullName evidence="1">7057_t:CDS:1</fullName>
    </submittedName>
</protein>
<evidence type="ECO:0000313" key="2">
    <source>
        <dbReference type="Proteomes" id="UP000789375"/>
    </source>
</evidence>
<dbReference type="SUPFAM" id="SSF81901">
    <property type="entry name" value="HCP-like"/>
    <property type="match status" value="1"/>
</dbReference>
<dbReference type="AlphaFoldDB" id="A0A9N9AWN8"/>
<evidence type="ECO:0000313" key="1">
    <source>
        <dbReference type="EMBL" id="CAG8545377.1"/>
    </source>
</evidence>
<dbReference type="InterPro" id="IPR052945">
    <property type="entry name" value="Mitotic_Regulator"/>
</dbReference>